<name>A0A834Z7E7_TETSI</name>
<keyword evidence="3" id="KW-0238">DNA-binding</keyword>
<gene>
    <name evidence="7" type="ORF">HHK36_013268</name>
</gene>
<dbReference type="EMBL" id="JABCRI010000008">
    <property type="protein sequence ID" value="KAF8402314.1"/>
    <property type="molecule type" value="Genomic_DNA"/>
</dbReference>
<comment type="caution">
    <text evidence="7">The sequence shown here is derived from an EMBL/GenBank/DDBJ whole genome shotgun (WGS) entry which is preliminary data.</text>
</comment>
<sequence>MGISKKCFEKKSKFGLKKKIEDLSILCGVEALMVCFDSSDTFSWPEDPESCLSLIQKYRSFNEEKRMKKTLDLSSFFKGNIEKSKTEEIQKLEDVEIEGHLSIDELKRLLYEVDSARIAVEDRIRFLNTTEDEVEILGGSGSGSDRG</sequence>
<proteinExistence type="predicted"/>
<evidence type="ECO:0000256" key="5">
    <source>
        <dbReference type="ARBA" id="ARBA00023242"/>
    </source>
</evidence>
<dbReference type="Gene3D" id="3.40.1810.10">
    <property type="entry name" value="Transcription factor, MADS-box"/>
    <property type="match status" value="1"/>
</dbReference>
<evidence type="ECO:0000313" key="7">
    <source>
        <dbReference type="EMBL" id="KAF8402314.1"/>
    </source>
</evidence>
<evidence type="ECO:0000256" key="3">
    <source>
        <dbReference type="ARBA" id="ARBA00023125"/>
    </source>
</evidence>
<evidence type="ECO:0000259" key="6">
    <source>
        <dbReference type="Pfam" id="PF00319"/>
    </source>
</evidence>
<evidence type="ECO:0000256" key="4">
    <source>
        <dbReference type="ARBA" id="ARBA00023163"/>
    </source>
</evidence>
<dbReference type="OrthoDB" id="614438at2759"/>
<feature type="domain" description="MADS-box" evidence="6">
    <location>
        <begin position="11"/>
        <end position="40"/>
    </location>
</feature>
<dbReference type="AlphaFoldDB" id="A0A834Z7E7"/>
<keyword evidence="5" id="KW-0539">Nucleus</keyword>
<dbReference type="InterPro" id="IPR036879">
    <property type="entry name" value="TF_MADSbox_sf"/>
</dbReference>
<dbReference type="GO" id="GO:0046983">
    <property type="term" value="F:protein dimerization activity"/>
    <property type="evidence" value="ECO:0007669"/>
    <property type="project" value="InterPro"/>
</dbReference>
<dbReference type="SUPFAM" id="SSF55455">
    <property type="entry name" value="SRF-like"/>
    <property type="match status" value="1"/>
</dbReference>
<keyword evidence="4" id="KW-0804">Transcription</keyword>
<comment type="subcellular location">
    <subcellularLocation>
        <location evidence="1">Nucleus</location>
    </subcellularLocation>
</comment>
<protein>
    <recommendedName>
        <fullName evidence="6">MADS-box domain-containing protein</fullName>
    </recommendedName>
</protein>
<dbReference type="InterPro" id="IPR002100">
    <property type="entry name" value="TF_MADSbox"/>
</dbReference>
<dbReference type="Proteomes" id="UP000655225">
    <property type="component" value="Unassembled WGS sequence"/>
</dbReference>
<reference evidence="7 8" key="1">
    <citation type="submission" date="2020-04" db="EMBL/GenBank/DDBJ databases">
        <title>Plant Genome Project.</title>
        <authorList>
            <person name="Zhang R.-G."/>
        </authorList>
    </citation>
    <scope>NUCLEOTIDE SEQUENCE [LARGE SCALE GENOMIC DNA]</scope>
    <source>
        <strain evidence="7">YNK0</strain>
        <tissue evidence="7">Leaf</tissue>
    </source>
</reference>
<dbReference type="Pfam" id="PF00319">
    <property type="entry name" value="SRF-TF"/>
    <property type="match status" value="1"/>
</dbReference>
<evidence type="ECO:0000256" key="2">
    <source>
        <dbReference type="ARBA" id="ARBA00023015"/>
    </source>
</evidence>
<evidence type="ECO:0000313" key="8">
    <source>
        <dbReference type="Proteomes" id="UP000655225"/>
    </source>
</evidence>
<dbReference type="GO" id="GO:0003677">
    <property type="term" value="F:DNA binding"/>
    <property type="evidence" value="ECO:0007669"/>
    <property type="project" value="UniProtKB-KW"/>
</dbReference>
<keyword evidence="8" id="KW-1185">Reference proteome</keyword>
<accession>A0A834Z7E7</accession>
<organism evidence="7 8">
    <name type="scientific">Tetracentron sinense</name>
    <name type="common">Spur-leaf</name>
    <dbReference type="NCBI Taxonomy" id="13715"/>
    <lineage>
        <taxon>Eukaryota</taxon>
        <taxon>Viridiplantae</taxon>
        <taxon>Streptophyta</taxon>
        <taxon>Embryophyta</taxon>
        <taxon>Tracheophyta</taxon>
        <taxon>Spermatophyta</taxon>
        <taxon>Magnoliopsida</taxon>
        <taxon>Trochodendrales</taxon>
        <taxon>Trochodendraceae</taxon>
        <taxon>Tetracentron</taxon>
    </lineage>
</organism>
<keyword evidence="2" id="KW-0805">Transcription regulation</keyword>
<evidence type="ECO:0000256" key="1">
    <source>
        <dbReference type="ARBA" id="ARBA00004123"/>
    </source>
</evidence>
<dbReference type="GO" id="GO:0005634">
    <property type="term" value="C:nucleus"/>
    <property type="evidence" value="ECO:0007669"/>
    <property type="project" value="UniProtKB-SubCell"/>
</dbReference>